<dbReference type="OrthoDB" id="1166063at2759"/>
<dbReference type="Proteomes" id="UP000257109">
    <property type="component" value="Unassembled WGS sequence"/>
</dbReference>
<keyword evidence="3" id="KW-1185">Reference proteome</keyword>
<sequence>MKKGEGASRSLPNKTLPQINNAAFAPNDTGKSSRQDEGEEIEEEALKELESTEDLEIINLGKGEETKEIRIGKLIPPDFKQRLTELLREYEDIFAWSY</sequence>
<accession>A0A371HD36</accession>
<feature type="compositionally biased region" description="Polar residues" evidence="1">
    <location>
        <begin position="10"/>
        <end position="21"/>
    </location>
</feature>
<comment type="caution">
    <text evidence="2">The sequence shown here is derived from an EMBL/GenBank/DDBJ whole genome shotgun (WGS) entry which is preliminary data.</text>
</comment>
<dbReference type="EMBL" id="QJKJ01002931">
    <property type="protein sequence ID" value="RDY00711.1"/>
    <property type="molecule type" value="Genomic_DNA"/>
</dbReference>
<feature type="region of interest" description="Disordered" evidence="1">
    <location>
        <begin position="1"/>
        <end position="48"/>
    </location>
</feature>
<protein>
    <submittedName>
        <fullName evidence="2">Uncharacterized protein</fullName>
    </submittedName>
</protein>
<name>A0A371HD36_MUCPR</name>
<evidence type="ECO:0000256" key="1">
    <source>
        <dbReference type="SAM" id="MobiDB-lite"/>
    </source>
</evidence>
<organism evidence="2 3">
    <name type="scientific">Mucuna pruriens</name>
    <name type="common">Velvet bean</name>
    <name type="synonym">Dolichos pruriens</name>
    <dbReference type="NCBI Taxonomy" id="157652"/>
    <lineage>
        <taxon>Eukaryota</taxon>
        <taxon>Viridiplantae</taxon>
        <taxon>Streptophyta</taxon>
        <taxon>Embryophyta</taxon>
        <taxon>Tracheophyta</taxon>
        <taxon>Spermatophyta</taxon>
        <taxon>Magnoliopsida</taxon>
        <taxon>eudicotyledons</taxon>
        <taxon>Gunneridae</taxon>
        <taxon>Pentapetalae</taxon>
        <taxon>rosids</taxon>
        <taxon>fabids</taxon>
        <taxon>Fabales</taxon>
        <taxon>Fabaceae</taxon>
        <taxon>Papilionoideae</taxon>
        <taxon>50 kb inversion clade</taxon>
        <taxon>NPAAA clade</taxon>
        <taxon>indigoferoid/millettioid clade</taxon>
        <taxon>Phaseoleae</taxon>
        <taxon>Mucuna</taxon>
    </lineage>
</organism>
<reference evidence="2" key="1">
    <citation type="submission" date="2018-05" db="EMBL/GenBank/DDBJ databases">
        <title>Draft genome of Mucuna pruriens seed.</title>
        <authorList>
            <person name="Nnadi N.E."/>
            <person name="Vos R."/>
            <person name="Hasami M.H."/>
            <person name="Devisetty U.K."/>
            <person name="Aguiy J.C."/>
        </authorList>
    </citation>
    <scope>NUCLEOTIDE SEQUENCE [LARGE SCALE GENOMIC DNA]</scope>
    <source>
        <strain evidence="2">JCA_2017</strain>
    </source>
</reference>
<evidence type="ECO:0000313" key="2">
    <source>
        <dbReference type="EMBL" id="RDY00711.1"/>
    </source>
</evidence>
<evidence type="ECO:0000313" key="3">
    <source>
        <dbReference type="Proteomes" id="UP000257109"/>
    </source>
</evidence>
<feature type="non-terminal residue" evidence="2">
    <location>
        <position position="1"/>
    </location>
</feature>
<dbReference type="AlphaFoldDB" id="A0A371HD36"/>
<gene>
    <name evidence="2" type="ORF">CR513_16091</name>
</gene>
<proteinExistence type="predicted"/>